<dbReference type="AlphaFoldDB" id="A0A3P1T9K9"/>
<feature type="compositionally biased region" description="Polar residues" evidence="1">
    <location>
        <begin position="753"/>
        <end position="767"/>
    </location>
</feature>
<feature type="compositionally biased region" description="Basic and acidic residues" evidence="1">
    <location>
        <begin position="815"/>
        <end position="826"/>
    </location>
</feature>
<dbReference type="InterPro" id="IPR049762">
    <property type="entry name" value="PoNe_dom"/>
</dbReference>
<feature type="region of interest" description="Disordered" evidence="1">
    <location>
        <begin position="442"/>
        <end position="893"/>
    </location>
</feature>
<dbReference type="EMBL" id="RQZG01000004">
    <property type="protein sequence ID" value="RRD06117.1"/>
    <property type="molecule type" value="Genomic_DNA"/>
</dbReference>
<organism evidence="2 3">
    <name type="scientific">Arachnia propionica</name>
    <dbReference type="NCBI Taxonomy" id="1750"/>
    <lineage>
        <taxon>Bacteria</taxon>
        <taxon>Bacillati</taxon>
        <taxon>Actinomycetota</taxon>
        <taxon>Actinomycetes</taxon>
        <taxon>Propionibacteriales</taxon>
        <taxon>Propionibacteriaceae</taxon>
        <taxon>Arachnia</taxon>
    </lineage>
</organism>
<reference evidence="2 3" key="1">
    <citation type="submission" date="2018-11" db="EMBL/GenBank/DDBJ databases">
        <title>Genomes From Bacteria Associated with the Canine Oral Cavity: a Test Case for Automated Genome-Based Taxonomic Assignment.</title>
        <authorList>
            <person name="Coil D.A."/>
            <person name="Jospin G."/>
            <person name="Darling A.E."/>
            <person name="Wallis C."/>
            <person name="Davis I.J."/>
            <person name="Harris S."/>
            <person name="Eisen J.A."/>
            <person name="Holcombe L.J."/>
            <person name="O'Flynn C."/>
        </authorList>
    </citation>
    <scope>NUCLEOTIDE SEQUENCE [LARGE SCALE GENOMIC DNA]</scope>
    <source>
        <strain evidence="2 3">OH887_COT-365</strain>
    </source>
</reference>
<feature type="compositionally biased region" description="Low complexity" evidence="1">
    <location>
        <begin position="567"/>
        <end position="591"/>
    </location>
</feature>
<proteinExistence type="predicted"/>
<gene>
    <name evidence="2" type="ORF">EII34_05385</name>
</gene>
<feature type="compositionally biased region" description="Basic and acidic residues" evidence="1">
    <location>
        <begin position="775"/>
        <end position="786"/>
    </location>
</feature>
<sequence>MSDQPQSEDGLVMPSAFPVQSSTINVDNVNTAASDLRSMGKDVDTHMDNIVTHWNGLPAVYVSPESAQVYTMMDSAATSSESLKNTLDKAADAIETYATELKPIKTTLETLEKDAAAFREEALAGYDGKPWKEDKGAIKRNTELLRRYANVYESLTTASSNCANSINGLYTQSTPEQVVPVSADAVMAHPEMLPWGSPVKKDRTCTEEAVDTASYLSFPGNPVGGIADALVLSGFGSQTAGDAWRSYGTGLWNFFYNNWDASASLLGFGSVPLGQAWWGFGNVVVSTMFSGVVPQVILRNSGNDETAAWAQERLDVTNTAVASFVGYDYMAAKNGGDGWHLHKEDPIAAKTEAQLNIATLLIPSPSGAAAGGTRAAVAGGSRAAVIASRAGRAAMLAADFMVPGGGWAVKGVTTVTGMGINGVRTGLKGVTAHFGKPLPTPAGAAAAAAPHTPVSGSLGLDDAPTPPAKGGGGSGGTAPDLGDLPGAADATPSKPPTKPDNVLPDEVMDTNLPPRDPGGSGSGAPQGPSNPAPDPVDVSSATPPNSGVGTPSRMPDLETRIGNAAPEKVPAMAGAPAAEATAQATRAAEPTVVNVAGEGQPKVGGAAESIGTKDAGAGASPEITGPKAPEPVRTTAPEPSAPQMPEPVGANAPEPVGTRTPETSAPQMPEPVGANAPEPVGTRTPETSAPQAPEPVGENAPEPVGTRTPETTAPQAPEPVGENAPEPVGTRTPETTAPQMPEPVGENAPKTVGSRSGAGTTTPSDTSRPWLPDMEPDHRHDIDGRGGIDTWDPEPPVGEPRKAPDAGDPVTPDIGDGHLPDVEAKATDGPAAETGSQTTRPVPEGDRDWRLGEDGYYHEAGDPDWENTFRDRAGNLQYKTGGFAPDPNPAEPADLVKAEHTHVENPEGLDDSLHRANEDGVTYGEDLAERNALREKHMGDKATLDQLVDEMGITPEDLKEVKEKGLETTVQKKESEGGITPAQGKEFKEAFVAEKQSSADLKKASEKLGERAGEAVIDARQETSLFKGDSQPGAHRLDDVGVDLDTQTINIYEDKWDNSRLGSSKVDGVPHQQGTAGYLDKLMREDPRFAQALSDLIDSSGAKGQALKEAIENGTVEINYYVVRARPDGTVDIYKFTLDHKPELPELPPPSEKE</sequence>
<accession>A0A3P1T9K9</accession>
<feature type="compositionally biased region" description="Basic and acidic residues" evidence="1">
    <location>
        <begin position="956"/>
        <end position="976"/>
    </location>
</feature>
<protein>
    <submittedName>
        <fullName evidence="2">Uncharacterized protein</fullName>
    </submittedName>
</protein>
<feature type="compositionally biased region" description="Basic and acidic residues" evidence="1">
    <location>
        <begin position="843"/>
        <end position="873"/>
    </location>
</feature>
<feature type="compositionally biased region" description="Polar residues" evidence="1">
    <location>
        <begin position="539"/>
        <end position="549"/>
    </location>
</feature>
<evidence type="ECO:0000313" key="3">
    <source>
        <dbReference type="Proteomes" id="UP000280819"/>
    </source>
</evidence>
<comment type="caution">
    <text evidence="2">The sequence shown here is derived from an EMBL/GenBank/DDBJ whole genome shotgun (WGS) entry which is preliminary data.</text>
</comment>
<name>A0A3P1T9K9_9ACTN</name>
<dbReference type="Pfam" id="PF02389">
    <property type="entry name" value="Cornifin"/>
    <property type="match status" value="1"/>
</dbReference>
<dbReference type="OrthoDB" id="4818302at2"/>
<feature type="region of interest" description="Disordered" evidence="1">
    <location>
        <begin position="955"/>
        <end position="984"/>
    </location>
</feature>
<evidence type="ECO:0000256" key="1">
    <source>
        <dbReference type="SAM" id="MobiDB-lite"/>
    </source>
</evidence>
<feature type="compositionally biased region" description="Low complexity" evidence="1">
    <location>
        <begin position="706"/>
        <end position="719"/>
    </location>
</feature>
<dbReference type="CDD" id="cd20739">
    <property type="entry name" value="PoNe_DUF637"/>
    <property type="match status" value="1"/>
</dbReference>
<dbReference type="Proteomes" id="UP000280819">
    <property type="component" value="Unassembled WGS sequence"/>
</dbReference>
<evidence type="ECO:0000313" key="2">
    <source>
        <dbReference type="EMBL" id="RRD06117.1"/>
    </source>
</evidence>
<feature type="compositionally biased region" description="Low complexity" evidence="1">
    <location>
        <begin position="442"/>
        <end position="453"/>
    </location>
</feature>